<dbReference type="InterPro" id="IPR050723">
    <property type="entry name" value="CFA/CMAS"/>
</dbReference>
<evidence type="ECO:0000313" key="6">
    <source>
        <dbReference type="EMBL" id="KAE8380442.1"/>
    </source>
</evidence>
<organism evidence="6 7">
    <name type="scientific">Aspergillus bertholletiae</name>
    <dbReference type="NCBI Taxonomy" id="1226010"/>
    <lineage>
        <taxon>Eukaryota</taxon>
        <taxon>Fungi</taxon>
        <taxon>Dikarya</taxon>
        <taxon>Ascomycota</taxon>
        <taxon>Pezizomycotina</taxon>
        <taxon>Eurotiomycetes</taxon>
        <taxon>Eurotiomycetidae</taxon>
        <taxon>Eurotiales</taxon>
        <taxon>Aspergillaceae</taxon>
        <taxon>Aspergillus</taxon>
        <taxon>Aspergillus subgen. Circumdati</taxon>
    </lineage>
</organism>
<evidence type="ECO:0000256" key="3">
    <source>
        <dbReference type="ARBA" id="ARBA00022679"/>
    </source>
</evidence>
<dbReference type="GO" id="GO:0008610">
    <property type="term" value="P:lipid biosynthetic process"/>
    <property type="evidence" value="ECO:0007669"/>
    <property type="project" value="InterPro"/>
</dbReference>
<dbReference type="PANTHER" id="PTHR43667:SF2">
    <property type="entry name" value="FATTY ACID C-METHYL TRANSFERASE"/>
    <property type="match status" value="1"/>
</dbReference>
<dbReference type="PANTHER" id="PTHR43667">
    <property type="entry name" value="CYCLOPROPANE-FATTY-ACYL-PHOSPHOLIPID SYNTHASE"/>
    <property type="match status" value="1"/>
</dbReference>
<sequence>MASYATSMIQQIMQTRVVEITKQKFEGRVEYALQYSPDDPLTYLGDPGAESRREVLVVVRSPNFWTRLLSGADLGFSESYMLQEIDCEVEQLYKLSKILLKHRGGIRRSWFYQLASGLAQTFTRTNDVEQAQINASAHYDTSNNLFANFLSPDMNYSCAQWSANLNESLEKAQNRKVQNLLRKAKISASHHILDIGCGWGDLAIQAAQTTNCRVTGITLSKEQKSWADDRIKAAGLQDRVDILYCDYRNVPAPPSGTYDRIISVGMFEHVGREYLAEYFATISRLLHPKHGILVLDGITAITKFHNIQTRTDLFILKYIFPGGYLPTVSILLNHIYEGSAGSLEVTSAESSGSHYGKTCAVWRENFLSNWDTIKAHYQKENPQSTDFEIEAFRRKWLYYFICAEISFVSRVVNNFTITAARTPGSDLSYETLPYVLS</sequence>
<keyword evidence="7" id="KW-1185">Reference proteome</keyword>
<proteinExistence type="inferred from homology"/>
<dbReference type="EMBL" id="ML736181">
    <property type="protein sequence ID" value="KAE8380442.1"/>
    <property type="molecule type" value="Genomic_DNA"/>
</dbReference>
<keyword evidence="5" id="KW-0443">Lipid metabolism</keyword>
<evidence type="ECO:0000256" key="5">
    <source>
        <dbReference type="ARBA" id="ARBA00023098"/>
    </source>
</evidence>
<keyword evidence="4" id="KW-0949">S-adenosyl-L-methionine</keyword>
<evidence type="ECO:0000256" key="2">
    <source>
        <dbReference type="ARBA" id="ARBA00022603"/>
    </source>
</evidence>
<keyword evidence="3" id="KW-0808">Transferase</keyword>
<evidence type="ECO:0000256" key="4">
    <source>
        <dbReference type="ARBA" id="ARBA00022691"/>
    </source>
</evidence>
<dbReference type="AlphaFoldDB" id="A0A5N7BF84"/>
<dbReference type="OrthoDB" id="8300214at2759"/>
<dbReference type="Pfam" id="PF02353">
    <property type="entry name" value="CMAS"/>
    <property type="match status" value="1"/>
</dbReference>
<accession>A0A5N7BF84</accession>
<dbReference type="SUPFAM" id="SSF53335">
    <property type="entry name" value="S-adenosyl-L-methionine-dependent methyltransferases"/>
    <property type="match status" value="1"/>
</dbReference>
<dbReference type="Gene3D" id="3.40.50.150">
    <property type="entry name" value="Vaccinia Virus protein VP39"/>
    <property type="match status" value="1"/>
</dbReference>
<comment type="similarity">
    <text evidence="1">Belongs to the CFA/CMAS family.</text>
</comment>
<dbReference type="InterPro" id="IPR003333">
    <property type="entry name" value="CMAS"/>
</dbReference>
<evidence type="ECO:0000313" key="7">
    <source>
        <dbReference type="Proteomes" id="UP000326198"/>
    </source>
</evidence>
<dbReference type="CDD" id="cd02440">
    <property type="entry name" value="AdoMet_MTases"/>
    <property type="match status" value="1"/>
</dbReference>
<gene>
    <name evidence="6" type="ORF">BDV26DRAFT_290367</name>
</gene>
<dbReference type="Proteomes" id="UP000326198">
    <property type="component" value="Unassembled WGS sequence"/>
</dbReference>
<name>A0A5N7BF84_9EURO</name>
<dbReference type="InterPro" id="IPR029063">
    <property type="entry name" value="SAM-dependent_MTases_sf"/>
</dbReference>
<dbReference type="PIRSF" id="PIRSF003085">
    <property type="entry name" value="CMAS"/>
    <property type="match status" value="1"/>
</dbReference>
<keyword evidence="2" id="KW-0489">Methyltransferase</keyword>
<dbReference type="GO" id="GO:0032259">
    <property type="term" value="P:methylation"/>
    <property type="evidence" value="ECO:0007669"/>
    <property type="project" value="UniProtKB-KW"/>
</dbReference>
<protein>
    <submittedName>
        <fullName evidence="6">Cyclopropane-fatty-acyl-phospholipid synthase</fullName>
    </submittedName>
</protein>
<dbReference type="GO" id="GO:0008168">
    <property type="term" value="F:methyltransferase activity"/>
    <property type="evidence" value="ECO:0007669"/>
    <property type="project" value="UniProtKB-KW"/>
</dbReference>
<reference evidence="6 7" key="1">
    <citation type="submission" date="2019-04" db="EMBL/GenBank/DDBJ databases">
        <title>Friends and foes A comparative genomics studyof 23 Aspergillus species from section Flavi.</title>
        <authorList>
            <consortium name="DOE Joint Genome Institute"/>
            <person name="Kjaerbolling I."/>
            <person name="Vesth T."/>
            <person name="Frisvad J.C."/>
            <person name="Nybo J.L."/>
            <person name="Theobald S."/>
            <person name="Kildgaard S."/>
            <person name="Isbrandt T."/>
            <person name="Kuo A."/>
            <person name="Sato A."/>
            <person name="Lyhne E.K."/>
            <person name="Kogle M.E."/>
            <person name="Wiebenga A."/>
            <person name="Kun R.S."/>
            <person name="Lubbers R.J."/>
            <person name="Makela M.R."/>
            <person name="Barry K."/>
            <person name="Chovatia M."/>
            <person name="Clum A."/>
            <person name="Daum C."/>
            <person name="Haridas S."/>
            <person name="He G."/>
            <person name="LaButti K."/>
            <person name="Lipzen A."/>
            <person name="Mondo S."/>
            <person name="Riley R."/>
            <person name="Salamov A."/>
            <person name="Simmons B.A."/>
            <person name="Magnuson J.K."/>
            <person name="Henrissat B."/>
            <person name="Mortensen U.H."/>
            <person name="Larsen T.O."/>
            <person name="Devries R.P."/>
            <person name="Grigoriev I.V."/>
            <person name="Machida M."/>
            <person name="Baker S.E."/>
            <person name="Andersen M.R."/>
        </authorList>
    </citation>
    <scope>NUCLEOTIDE SEQUENCE [LARGE SCALE GENOMIC DNA]</scope>
    <source>
        <strain evidence="6 7">IBT 29228</strain>
    </source>
</reference>
<evidence type="ECO:0000256" key="1">
    <source>
        <dbReference type="ARBA" id="ARBA00010815"/>
    </source>
</evidence>